<keyword evidence="1" id="KW-1133">Transmembrane helix</keyword>
<evidence type="ECO:0000313" key="3">
    <source>
        <dbReference type="Proteomes" id="UP000247763"/>
    </source>
</evidence>
<keyword evidence="1" id="KW-0812">Transmembrane</keyword>
<dbReference type="AlphaFoldDB" id="A0A2Z3HP69"/>
<dbReference type="KEGG" id="phb:HYN04_07020"/>
<dbReference type="Proteomes" id="UP000247763">
    <property type="component" value="Chromosome"/>
</dbReference>
<evidence type="ECO:0000256" key="1">
    <source>
        <dbReference type="SAM" id="Phobius"/>
    </source>
</evidence>
<dbReference type="Pfam" id="PF07330">
    <property type="entry name" value="DUF1467"/>
    <property type="match status" value="1"/>
</dbReference>
<protein>
    <submittedName>
        <fullName evidence="2">DUF1467 domain-containing protein</fullName>
    </submittedName>
</protein>
<dbReference type="InterPro" id="IPR009935">
    <property type="entry name" value="DUF1467"/>
</dbReference>
<proteinExistence type="predicted"/>
<gene>
    <name evidence="2" type="ORF">HYN04_07020</name>
</gene>
<dbReference type="EMBL" id="CP029479">
    <property type="protein sequence ID" value="AWM77537.1"/>
    <property type="molecule type" value="Genomic_DNA"/>
</dbReference>
<name>A0A2Z3HP69_9CAUL</name>
<reference evidence="3" key="1">
    <citation type="submission" date="2018-05" db="EMBL/GenBank/DDBJ databases">
        <title>Genome sequencing of Phenylobacterium sp. HYN0004.</title>
        <authorList>
            <person name="Yi H."/>
            <person name="Baek C."/>
        </authorList>
    </citation>
    <scope>NUCLEOTIDE SEQUENCE [LARGE SCALE GENOMIC DNA]</scope>
    <source>
        <strain evidence="3">HYN0004</strain>
    </source>
</reference>
<sequence length="86" mass="9369">MSPFTAIAIYLTLWWTVLFAVLPLGAKSHAEAGIKPPGGGDPASPVNPRLKEKFLLTTVISAVVFVVFFLLLHFEVIPLTPLRRLG</sequence>
<keyword evidence="1" id="KW-0472">Membrane</keyword>
<dbReference type="RefSeq" id="WP_110450104.1">
    <property type="nucleotide sequence ID" value="NZ_CP029479.1"/>
</dbReference>
<dbReference type="OrthoDB" id="9804637at2"/>
<evidence type="ECO:0000313" key="2">
    <source>
        <dbReference type="EMBL" id="AWM77537.1"/>
    </source>
</evidence>
<feature type="transmembrane region" description="Helical" evidence="1">
    <location>
        <begin position="54"/>
        <end position="74"/>
    </location>
</feature>
<accession>A0A2Z3HP69</accession>
<organism evidence="2 3">
    <name type="scientific">Phenylobacterium parvum</name>
    <dbReference type="NCBI Taxonomy" id="2201350"/>
    <lineage>
        <taxon>Bacteria</taxon>
        <taxon>Pseudomonadati</taxon>
        <taxon>Pseudomonadota</taxon>
        <taxon>Alphaproteobacteria</taxon>
        <taxon>Caulobacterales</taxon>
        <taxon>Caulobacteraceae</taxon>
        <taxon>Phenylobacterium</taxon>
    </lineage>
</organism>
<keyword evidence="3" id="KW-1185">Reference proteome</keyword>